<feature type="compositionally biased region" description="Low complexity" evidence="5">
    <location>
        <begin position="1312"/>
        <end position="1327"/>
    </location>
</feature>
<name>A0A1C3KTG7_PLAOA</name>
<feature type="region of interest" description="Disordered" evidence="5">
    <location>
        <begin position="1400"/>
        <end position="1444"/>
    </location>
</feature>
<dbReference type="VEuPathDB" id="PlasmoDB:POWCR01_100014100"/>
<feature type="domain" description="C3H1-type" evidence="6">
    <location>
        <begin position="550"/>
        <end position="577"/>
    </location>
</feature>
<feature type="compositionally biased region" description="Polar residues" evidence="5">
    <location>
        <begin position="1748"/>
        <end position="1760"/>
    </location>
</feature>
<feature type="region of interest" description="Disordered" evidence="5">
    <location>
        <begin position="813"/>
        <end position="842"/>
    </location>
</feature>
<feature type="compositionally biased region" description="Basic and acidic residues" evidence="5">
    <location>
        <begin position="1665"/>
        <end position="1681"/>
    </location>
</feature>
<keyword evidence="3 4" id="KW-0862">Zinc</keyword>
<dbReference type="SUPFAM" id="SSF90229">
    <property type="entry name" value="CCCH zinc finger"/>
    <property type="match status" value="1"/>
</dbReference>
<proteinExistence type="predicted"/>
<dbReference type="EMBL" id="LT594514">
    <property type="protein sequence ID" value="SBT77441.1"/>
    <property type="molecule type" value="Genomic_DNA"/>
</dbReference>
<feature type="domain" description="C3H1-type" evidence="6">
    <location>
        <begin position="514"/>
        <end position="542"/>
    </location>
</feature>
<dbReference type="SMART" id="SM00356">
    <property type="entry name" value="ZnF_C3H1"/>
    <property type="match status" value="2"/>
</dbReference>
<feature type="compositionally biased region" description="Polar residues" evidence="5">
    <location>
        <begin position="882"/>
        <end position="891"/>
    </location>
</feature>
<feature type="region of interest" description="Disordered" evidence="5">
    <location>
        <begin position="1663"/>
        <end position="1700"/>
    </location>
</feature>
<dbReference type="GO" id="GO:0008270">
    <property type="term" value="F:zinc ion binding"/>
    <property type="evidence" value="ECO:0007669"/>
    <property type="project" value="UniProtKB-KW"/>
</dbReference>
<feature type="zinc finger region" description="C3H1-type" evidence="4">
    <location>
        <begin position="514"/>
        <end position="542"/>
    </location>
</feature>
<evidence type="ECO:0000313" key="7">
    <source>
        <dbReference type="EMBL" id="SBT77441.1"/>
    </source>
</evidence>
<reference evidence="7 8" key="1">
    <citation type="submission" date="2016-06" db="EMBL/GenBank/DDBJ databases">
        <authorList>
            <consortium name="Pathogen Informatics"/>
        </authorList>
    </citation>
    <scope>NUCLEOTIDE SEQUENCE [LARGE SCALE GENOMIC DNA]</scope>
    <source>
        <strain evidence="7">PowCR01</strain>
    </source>
</reference>
<sequence>MDCVTYNRNSNDAMCSNELINGHGDSYNLYENSNTDSSSHNNSRFNINSGDNKQAEGNTSRKIPEKVSNCEKSGKEEIRTSNGKIEEKMVKLDNNCTDNKIVDNLKMAQGCFANNQRNNQNMRLKNFSKNKGEYNCLYEEKDAANNYVEKEQNSEKQDACESAHNKGFSEFSLIKKGTSVNCSTDMENNDTIGCNKGKPFGTHTSCSNVNVSENVEGKCGKNGFNSSRDVLLSSTDKATFGTFENRTKRRFNHQEKHAYPFVSKNREVNNFNDKNGKAYFFRNDDNNAFEYFSRNKDVHFNTKNGHQNSQISANGRSSSSSSNNNNNNSNNPNCNYNSISNNYNYNDNSNNRNSNNSNNNNFNYSGNYNYNYSNISGNYNFSGVNGKNSVDNKKGRFMGKSKSLNRSNIYERKEDYVPFAATVHEESGEGKGYPNMLTKAYSSNHSKLKEKKMDTNNFMSSREGNYDFKSTLNFQFCKTKMCPYMNTREKCKRFSNNMCPYAHDKSELKPIPNLYKTAMCRNFMKNMCFMSKKECNFAHHVEELRSTDEFYKTTLCKFFLNGYCKADKNCRHAHGPKELKCRPIGSTQLENGKTNGRNPCSSSIEGENCYDNDDDNYYHHSGKRGGENCDQNSDGDGGGGSAVSCSVNKDMISEAGNSQSPVNRDPLTISKSSDEYGSLNESKGSNITREEETMSTSYDMKKDKDKWKKEKFYSTSRKLMSLSTKDTCCLFSSELSKNMESFEKDDTNVVNDSSYGNHGDDEIVNANEGSDVSEGTRRPVQEGVDSSRIYMNRQEKSVESLFQSEENDYCDETNNKEVNDNAKSDVGKNVITSDTGDSFNPGELQCEKKMSESGVEEVEVAVVEKPDVMEKKNVDPEHDNTDSSILESGKNNSMVLTGNMSFSKEDAKTLNGDNGHMEKKKMNNTFGNYSNESTMYNKMERVKNMRGNINVKLFERNNNDTLKNTFEEMDNRKCYRNADINSRNMNSEMIYRKSTRVTNLNENSGYDYNGDLVDNSSGKKHEYDNIYGTKDDSALNFQVKKNFTYEYKKNGYKNRRNINAGNYNSNSNSNSNSNYNYSYNYTYNCSYNGNHNHGYNSHNNGHYHSYNYSDNNNGNGATNKFNDSYNSISKNYANSRYGNTDLAIQTNARLNHNKNRSTNPGSICNSYVNSNSGHSNSNGINNINMKNSSMSNISMNNGNVGNSIFNNHFSKSYRSSNRIYKSNSSNYTLRQNTLLNNCIRNSSTVDSSVNSNKNLENSKIEQTNSYHNRYGNYRCAGGNANRYMSVSNFRPRSAKQNIGYDVVSAVDKENNHCNGRSNSNSNGNNNRFYDHEYSSPTLNENVKSRILLNSTPFETSNIINTDDNSKHVNISDRNDGRVVCYDMNITRDSNWSERRFNSSDHLHKVNNPDNRHDSILCGTFKSSDNRSGNSGGNRGGNNTMDRHLDSSGFPYEYTDGNTNMHHTYAGSGGNDYDCNADRGIYNIMHSVANNNVYIDTSTDYKNENNKIVNSYTNSSVTVNVNNLDIKNRKGYTNNNDFYCATFDRNVEEKFSSFINGTRTNFCNTNMKNETILQNDNLPCKKSRYYFPTDFKNEKRENSTVSVTEECKKNINDKQISSTKNFDFYNKHEKEYNRQNKEIEKNRSEERENTTAYCEFLNTKDGLNALKDDSQGREKSGERGKNTCDSANNSNSNSSNNGTFKTLTSLLSPWKVPNAEEGPGGSKALPPYEVQKKKNYICEKNNVQGCSQRNGSSQGCQQKDTQGGIPPNDHKRNRKIEKYRTNEELKTCVSCYQYIKSASPSDVALIEASCIKCGQLIKKSVCQMIIEMLKPQVQNIFSDVNFYVQYYQD</sequence>
<dbReference type="Proteomes" id="UP000243200">
    <property type="component" value="Chromosome 10"/>
</dbReference>
<evidence type="ECO:0000256" key="4">
    <source>
        <dbReference type="PROSITE-ProRule" id="PRU00723"/>
    </source>
</evidence>
<feature type="region of interest" description="Disordered" evidence="5">
    <location>
        <begin position="1311"/>
        <end position="1330"/>
    </location>
</feature>
<organism evidence="7 8">
    <name type="scientific">Plasmodium ovale</name>
    <name type="common">malaria parasite P. ovale</name>
    <dbReference type="NCBI Taxonomy" id="36330"/>
    <lineage>
        <taxon>Eukaryota</taxon>
        <taxon>Sar</taxon>
        <taxon>Alveolata</taxon>
        <taxon>Apicomplexa</taxon>
        <taxon>Aconoidasida</taxon>
        <taxon>Haemosporida</taxon>
        <taxon>Plasmodiidae</taxon>
        <taxon>Plasmodium</taxon>
        <taxon>Plasmodium (Plasmodium)</taxon>
    </lineage>
</organism>
<dbReference type="Gene3D" id="4.10.1000.10">
    <property type="entry name" value="Zinc finger, CCCH-type"/>
    <property type="match status" value="1"/>
</dbReference>
<dbReference type="InterPro" id="IPR036855">
    <property type="entry name" value="Znf_CCCH_sf"/>
</dbReference>
<evidence type="ECO:0000256" key="2">
    <source>
        <dbReference type="ARBA" id="ARBA00022771"/>
    </source>
</evidence>
<evidence type="ECO:0000256" key="5">
    <source>
        <dbReference type="SAM" id="MobiDB-lite"/>
    </source>
</evidence>
<dbReference type="VEuPathDB" id="PlasmoDB:PocGH01_10018800"/>
<evidence type="ECO:0000256" key="1">
    <source>
        <dbReference type="ARBA" id="ARBA00022723"/>
    </source>
</evidence>
<feature type="compositionally biased region" description="Basic and acidic residues" evidence="5">
    <location>
        <begin position="813"/>
        <end position="826"/>
    </location>
</feature>
<feature type="region of interest" description="Disordered" evidence="5">
    <location>
        <begin position="1748"/>
        <end position="1771"/>
    </location>
</feature>
<evidence type="ECO:0000256" key="3">
    <source>
        <dbReference type="ARBA" id="ARBA00022833"/>
    </source>
</evidence>
<protein>
    <submittedName>
        <fullName evidence="7">Zinc finger protein, putative</fullName>
    </submittedName>
</protein>
<feature type="compositionally biased region" description="Low complexity" evidence="5">
    <location>
        <begin position="1687"/>
        <end position="1696"/>
    </location>
</feature>
<dbReference type="InterPro" id="IPR000571">
    <property type="entry name" value="Znf_CCCH"/>
</dbReference>
<feature type="compositionally biased region" description="Low complexity" evidence="5">
    <location>
        <begin position="308"/>
        <end position="362"/>
    </location>
</feature>
<feature type="region of interest" description="Disordered" evidence="5">
    <location>
        <begin position="872"/>
        <end position="891"/>
    </location>
</feature>
<feature type="zinc finger region" description="C3H1-type" evidence="4">
    <location>
        <begin position="476"/>
        <end position="506"/>
    </location>
</feature>
<gene>
    <name evidence="7" type="primary">PowCR01_100014100</name>
    <name evidence="7" type="ORF">POWCR01_100014100</name>
</gene>
<feature type="zinc finger region" description="C3H1-type" evidence="4">
    <location>
        <begin position="550"/>
        <end position="577"/>
    </location>
</feature>
<keyword evidence="1 4" id="KW-0479">Metal-binding</keyword>
<dbReference type="Gene3D" id="3.30.1370.210">
    <property type="match status" value="1"/>
</dbReference>
<feature type="region of interest" description="Disordered" evidence="5">
    <location>
        <begin position="653"/>
        <end position="697"/>
    </location>
</feature>
<feature type="region of interest" description="Disordered" evidence="5">
    <location>
        <begin position="30"/>
        <end position="64"/>
    </location>
</feature>
<feature type="region of interest" description="Disordered" evidence="5">
    <location>
        <begin position="747"/>
        <end position="781"/>
    </location>
</feature>
<keyword evidence="2 4" id="KW-0863">Zinc-finger</keyword>
<feature type="compositionally biased region" description="Basic and acidic residues" evidence="5">
    <location>
        <begin position="872"/>
        <end position="881"/>
    </location>
</feature>
<evidence type="ECO:0000259" key="6">
    <source>
        <dbReference type="PROSITE" id="PS50103"/>
    </source>
</evidence>
<accession>A0A1C3KTG7</accession>
<feature type="compositionally biased region" description="Polar residues" evidence="5">
    <location>
        <begin position="44"/>
        <end position="61"/>
    </location>
</feature>
<feature type="region of interest" description="Disordered" evidence="5">
    <location>
        <begin position="300"/>
        <end position="362"/>
    </location>
</feature>
<dbReference type="PROSITE" id="PS50103">
    <property type="entry name" value="ZF_C3H1"/>
    <property type="match status" value="3"/>
</dbReference>
<feature type="domain" description="C3H1-type" evidence="6">
    <location>
        <begin position="476"/>
        <end position="506"/>
    </location>
</feature>
<evidence type="ECO:0000313" key="8">
    <source>
        <dbReference type="Proteomes" id="UP000243200"/>
    </source>
</evidence>
<feature type="compositionally biased region" description="Low complexity" evidence="5">
    <location>
        <begin position="32"/>
        <end position="43"/>
    </location>
</feature>
<dbReference type="OrthoDB" id="430732at2759"/>